<proteinExistence type="predicted"/>
<evidence type="ECO:0008006" key="2">
    <source>
        <dbReference type="Google" id="ProtNLM"/>
    </source>
</evidence>
<sequence length="93" mass="11037">MSYKKAKHILPLELLKEIQKYVEGESIYIPRRSDRKKPRGTSAASLKYFKKRNAQIFSEYLAGESQDLLSEKYFLSLKSIQRIIRQEKMIHNM</sequence>
<dbReference type="InterPro" id="IPR009057">
    <property type="entry name" value="Homeodomain-like_sf"/>
</dbReference>
<dbReference type="AlphaFoldDB" id="A0A6N2UB00"/>
<gene>
    <name evidence="1" type="ORF">ACLFYP115_01818</name>
</gene>
<dbReference type="Gene3D" id="1.10.10.60">
    <property type="entry name" value="Homeodomain-like"/>
    <property type="match status" value="1"/>
</dbReference>
<protein>
    <recommendedName>
        <fullName evidence="2">Mor transcription activator family protein</fullName>
    </recommendedName>
</protein>
<dbReference type="PANTHER" id="PTHR37812">
    <property type="entry name" value="MU-LIKE PROPHAGE FLUMU PROTEIN C"/>
    <property type="match status" value="1"/>
</dbReference>
<dbReference type="SUPFAM" id="SSF46689">
    <property type="entry name" value="Homeodomain-like"/>
    <property type="match status" value="1"/>
</dbReference>
<dbReference type="EMBL" id="CACRSQ010000005">
    <property type="protein sequence ID" value="VYT15425.1"/>
    <property type="molecule type" value="Genomic_DNA"/>
</dbReference>
<dbReference type="InterPro" id="IPR052411">
    <property type="entry name" value="c-mor_Regulatory_Protein"/>
</dbReference>
<reference evidence="1" key="1">
    <citation type="submission" date="2019-11" db="EMBL/GenBank/DDBJ databases">
        <authorList>
            <person name="Feng L."/>
        </authorList>
    </citation>
    <scope>NUCLEOTIDE SEQUENCE</scope>
    <source>
        <strain evidence="1">AcaccaeLFYP115</strain>
    </source>
</reference>
<accession>A0A6N2UB00</accession>
<dbReference type="NCBIfam" id="NF040785">
    <property type="entry name" value="CD3324_fam"/>
    <property type="match status" value="1"/>
</dbReference>
<evidence type="ECO:0000313" key="1">
    <source>
        <dbReference type="EMBL" id="VYT15425.1"/>
    </source>
</evidence>
<dbReference type="RefSeq" id="WP_156340571.1">
    <property type="nucleotide sequence ID" value="NZ_CACRSQ010000005.1"/>
</dbReference>
<dbReference type="InterPro" id="IPR049739">
    <property type="entry name" value="YraL-like"/>
</dbReference>
<organism evidence="1">
    <name type="scientific">Anaerostipes caccae</name>
    <dbReference type="NCBI Taxonomy" id="105841"/>
    <lineage>
        <taxon>Bacteria</taxon>
        <taxon>Bacillati</taxon>
        <taxon>Bacillota</taxon>
        <taxon>Clostridia</taxon>
        <taxon>Lachnospirales</taxon>
        <taxon>Lachnospiraceae</taxon>
        <taxon>Anaerostipes</taxon>
    </lineage>
</organism>
<name>A0A6N2UB00_9FIRM</name>
<dbReference type="PANTHER" id="PTHR37812:SF1">
    <property type="entry name" value="MU-LIKE PROPHAGE FLUMU PROTEIN C"/>
    <property type="match status" value="1"/>
</dbReference>